<evidence type="ECO:0000313" key="2">
    <source>
        <dbReference type="Proteomes" id="UP001241226"/>
    </source>
</evidence>
<dbReference type="RefSeq" id="WP_261928126.1">
    <property type="nucleotide sequence ID" value="NZ_CALYLG010000496.1"/>
</dbReference>
<accession>A0ABD7YQZ2</accession>
<dbReference type="EMBL" id="CP118712">
    <property type="protein sequence ID" value="WGK87372.1"/>
    <property type="molecule type" value="Genomic_DNA"/>
</dbReference>
<reference evidence="1 2" key="1">
    <citation type="submission" date="2022-02" db="EMBL/GenBank/DDBJ databases">
        <title>Emergence and expansion in Europe of a Vibrio aestuarianus clonal complex pathogenic for oysters.</title>
        <authorList>
            <person name="Mesnil A."/>
            <person name="Travers M.-A."/>
        </authorList>
    </citation>
    <scope>NUCLEOTIDE SEQUENCE [LARGE SCALE GENOMIC DNA]</scope>
    <source>
        <strain evidence="1 2">U17</strain>
    </source>
</reference>
<dbReference type="AlphaFoldDB" id="A0ABD7YQZ2"/>
<gene>
    <name evidence="1" type="ORF">PYE67_14730</name>
</gene>
<sequence>MGIRAIKLNTESWNPGEHRNQDSDYTHITISYDISGNRYKIDQYLKGQLKDCHYCQLVECVNTTLYMQKSIEIDEKSIDETERSIDEMLREELKHFFVNANNLSGEKVTAYCMVGNVRAFAYEVDA</sequence>
<protein>
    <submittedName>
        <fullName evidence="1">Uncharacterized protein</fullName>
    </submittedName>
</protein>
<evidence type="ECO:0000313" key="1">
    <source>
        <dbReference type="EMBL" id="WGK87372.1"/>
    </source>
</evidence>
<name>A0ABD7YQZ2_9VIBR</name>
<proteinExistence type="predicted"/>
<dbReference type="Proteomes" id="UP001241226">
    <property type="component" value="Chromosome 2"/>
</dbReference>
<organism evidence="1 2">
    <name type="scientific">Vibrio aestuarianus</name>
    <dbReference type="NCBI Taxonomy" id="28171"/>
    <lineage>
        <taxon>Bacteria</taxon>
        <taxon>Pseudomonadati</taxon>
        <taxon>Pseudomonadota</taxon>
        <taxon>Gammaproteobacteria</taxon>
        <taxon>Vibrionales</taxon>
        <taxon>Vibrionaceae</taxon>
        <taxon>Vibrio</taxon>
    </lineage>
</organism>